<dbReference type="PANTHER" id="PTHR47739">
    <property type="entry name" value="TRNA1(VAL) (ADENINE(37)-N6)-METHYLTRANSFERASE"/>
    <property type="match status" value="1"/>
</dbReference>
<protein>
    <submittedName>
        <fullName evidence="1">50S ribosomal protein L11 methyltransferase</fullName>
    </submittedName>
</protein>
<dbReference type="GO" id="GO:0005840">
    <property type="term" value="C:ribosome"/>
    <property type="evidence" value="ECO:0007669"/>
    <property type="project" value="UniProtKB-KW"/>
</dbReference>
<dbReference type="Proteomes" id="UP001202248">
    <property type="component" value="Unassembled WGS sequence"/>
</dbReference>
<accession>A0ABS9SH49</accession>
<dbReference type="SUPFAM" id="SSF53335">
    <property type="entry name" value="S-adenosyl-L-methionine-dependent methyltransferases"/>
    <property type="match status" value="1"/>
</dbReference>
<name>A0ABS9SH49_9BACT</name>
<dbReference type="GO" id="GO:0032259">
    <property type="term" value="P:methylation"/>
    <property type="evidence" value="ECO:0007669"/>
    <property type="project" value="UniProtKB-KW"/>
</dbReference>
<gene>
    <name evidence="1" type="ORF">MKP09_07030</name>
</gene>
<dbReference type="InterPro" id="IPR029063">
    <property type="entry name" value="SAM-dependent_MTases_sf"/>
</dbReference>
<sequence length="92" mass="9910">MKVTTDSCLFGAWVAHKTNGLGSDKNILDIGSGSGLLSVMLAQQSSASIDGIELQQNDYIQSLENISAANRKHQIHVSSLTQELLPIKRNTT</sequence>
<dbReference type="PANTHER" id="PTHR47739:SF1">
    <property type="entry name" value="TRNA1(VAL) (ADENINE(37)-N6)-METHYLTRANSFERASE"/>
    <property type="match status" value="1"/>
</dbReference>
<dbReference type="InterPro" id="IPR050210">
    <property type="entry name" value="tRNA_Adenine-N(6)_MTase"/>
</dbReference>
<organism evidence="1 2">
    <name type="scientific">Niabella ginsengisoli</name>
    <dbReference type="NCBI Taxonomy" id="522298"/>
    <lineage>
        <taxon>Bacteria</taxon>
        <taxon>Pseudomonadati</taxon>
        <taxon>Bacteroidota</taxon>
        <taxon>Chitinophagia</taxon>
        <taxon>Chitinophagales</taxon>
        <taxon>Chitinophagaceae</taxon>
        <taxon>Niabella</taxon>
    </lineage>
</organism>
<dbReference type="Pfam" id="PF06325">
    <property type="entry name" value="PrmA"/>
    <property type="match status" value="1"/>
</dbReference>
<keyword evidence="1" id="KW-0489">Methyltransferase</keyword>
<evidence type="ECO:0000313" key="1">
    <source>
        <dbReference type="EMBL" id="MCH5597677.1"/>
    </source>
</evidence>
<comment type="caution">
    <text evidence="1">The sequence shown here is derived from an EMBL/GenBank/DDBJ whole genome shotgun (WGS) entry which is preliminary data.</text>
</comment>
<reference evidence="1 2" key="1">
    <citation type="submission" date="2022-02" db="EMBL/GenBank/DDBJ databases">
        <authorList>
            <person name="Min J."/>
        </authorList>
    </citation>
    <scope>NUCLEOTIDE SEQUENCE [LARGE SCALE GENOMIC DNA]</scope>
    <source>
        <strain evidence="1 2">GR10-1</strain>
    </source>
</reference>
<keyword evidence="2" id="KW-1185">Reference proteome</keyword>
<dbReference type="GO" id="GO:0008168">
    <property type="term" value="F:methyltransferase activity"/>
    <property type="evidence" value="ECO:0007669"/>
    <property type="project" value="UniProtKB-KW"/>
</dbReference>
<evidence type="ECO:0000313" key="2">
    <source>
        <dbReference type="Proteomes" id="UP001202248"/>
    </source>
</evidence>
<dbReference type="RefSeq" id="WP_240827049.1">
    <property type="nucleotide sequence ID" value="NZ_JAKWBL010000001.1"/>
</dbReference>
<proteinExistence type="predicted"/>
<dbReference type="EMBL" id="JAKWBL010000001">
    <property type="protein sequence ID" value="MCH5597677.1"/>
    <property type="molecule type" value="Genomic_DNA"/>
</dbReference>
<keyword evidence="1" id="KW-0687">Ribonucleoprotein</keyword>
<keyword evidence="1" id="KW-0808">Transferase</keyword>
<dbReference type="Gene3D" id="3.40.50.150">
    <property type="entry name" value="Vaccinia Virus protein VP39"/>
    <property type="match status" value="1"/>
</dbReference>
<keyword evidence="1" id="KW-0689">Ribosomal protein</keyword>